<keyword evidence="3" id="KW-1185">Reference proteome</keyword>
<evidence type="ECO:0000313" key="3">
    <source>
        <dbReference type="Proteomes" id="UP000800235"/>
    </source>
</evidence>
<dbReference type="Proteomes" id="UP000800235">
    <property type="component" value="Unassembled WGS sequence"/>
</dbReference>
<accession>A0A9P4NPL9</accession>
<dbReference type="PANTHER" id="PTHR24359:SF1">
    <property type="entry name" value="INHIBITOR OF NUCLEAR FACTOR KAPPA-B KINASE EPSILON SUBUNIT HOMOLOG 1-RELATED"/>
    <property type="match status" value="1"/>
</dbReference>
<evidence type="ECO:0000313" key="2">
    <source>
        <dbReference type="EMBL" id="KAF2429330.1"/>
    </source>
</evidence>
<dbReference type="GO" id="GO:0005524">
    <property type="term" value="F:ATP binding"/>
    <property type="evidence" value="ECO:0007669"/>
    <property type="project" value="InterPro"/>
</dbReference>
<dbReference type="Pfam" id="PF00069">
    <property type="entry name" value="Pkinase"/>
    <property type="match status" value="1"/>
</dbReference>
<dbReference type="OrthoDB" id="4062651at2759"/>
<dbReference type="InterPro" id="IPR008271">
    <property type="entry name" value="Ser/Thr_kinase_AS"/>
</dbReference>
<gene>
    <name evidence="2" type="ORF">EJ08DRAFT_698472</name>
</gene>
<dbReference type="AlphaFoldDB" id="A0A9P4NPL9"/>
<sequence length="277" mass="31974">MGCRHGDLKPDNILVFEKKVGPSNSYKHKQDISHFSLADKHQRSLGHLVIADFDTAKIFEHATHAQDRCTNRIRAAARYEPPEASPLHPNQKVHSRSDDVWSLGCVFLEFIIWMRYGSGGLGEFNRELGDSRIERFWRFNERMYVLHPVVTAWVERMGLKYCESCERWTEDDSIYQQHLCRLEVSDCIKSQYLRKLLLVVVEGILVTDNGSRLTPSLLYEAVVSNELTRGWTASLKTSSNHIEGLDIDRRVDLQSTTAGADIWRNPELDDRSQAFFY</sequence>
<dbReference type="InterPro" id="IPR011009">
    <property type="entry name" value="Kinase-like_dom_sf"/>
</dbReference>
<dbReference type="EMBL" id="MU007048">
    <property type="protein sequence ID" value="KAF2429330.1"/>
    <property type="molecule type" value="Genomic_DNA"/>
</dbReference>
<reference evidence="2" key="1">
    <citation type="journal article" date="2020" name="Stud. Mycol.">
        <title>101 Dothideomycetes genomes: a test case for predicting lifestyles and emergence of pathogens.</title>
        <authorList>
            <person name="Haridas S."/>
            <person name="Albert R."/>
            <person name="Binder M."/>
            <person name="Bloem J."/>
            <person name="Labutti K."/>
            <person name="Salamov A."/>
            <person name="Andreopoulos B."/>
            <person name="Baker S."/>
            <person name="Barry K."/>
            <person name="Bills G."/>
            <person name="Bluhm B."/>
            <person name="Cannon C."/>
            <person name="Castanera R."/>
            <person name="Culley D."/>
            <person name="Daum C."/>
            <person name="Ezra D."/>
            <person name="Gonzalez J."/>
            <person name="Henrissat B."/>
            <person name="Kuo A."/>
            <person name="Liang C."/>
            <person name="Lipzen A."/>
            <person name="Lutzoni F."/>
            <person name="Magnuson J."/>
            <person name="Mondo S."/>
            <person name="Nolan M."/>
            <person name="Ohm R."/>
            <person name="Pangilinan J."/>
            <person name="Park H.-J."/>
            <person name="Ramirez L."/>
            <person name="Alfaro M."/>
            <person name="Sun H."/>
            <person name="Tritt A."/>
            <person name="Yoshinaga Y."/>
            <person name="Zwiers L.-H."/>
            <person name="Turgeon B."/>
            <person name="Goodwin S."/>
            <person name="Spatafora J."/>
            <person name="Crous P."/>
            <person name="Grigoriev I."/>
        </authorList>
    </citation>
    <scope>NUCLEOTIDE SEQUENCE</scope>
    <source>
        <strain evidence="2">CBS 130266</strain>
    </source>
</reference>
<dbReference type="InterPro" id="IPR000719">
    <property type="entry name" value="Prot_kinase_dom"/>
</dbReference>
<dbReference type="Gene3D" id="1.10.510.10">
    <property type="entry name" value="Transferase(Phosphotransferase) domain 1"/>
    <property type="match status" value="1"/>
</dbReference>
<dbReference type="SUPFAM" id="SSF56112">
    <property type="entry name" value="Protein kinase-like (PK-like)"/>
    <property type="match status" value="1"/>
</dbReference>
<protein>
    <recommendedName>
        <fullName evidence="1">Protein kinase domain-containing protein</fullName>
    </recommendedName>
</protein>
<dbReference type="PROSITE" id="PS00108">
    <property type="entry name" value="PROTEIN_KINASE_ST"/>
    <property type="match status" value="1"/>
</dbReference>
<feature type="domain" description="Protein kinase" evidence="1">
    <location>
        <begin position="1"/>
        <end position="228"/>
    </location>
</feature>
<evidence type="ECO:0000259" key="1">
    <source>
        <dbReference type="PROSITE" id="PS50011"/>
    </source>
</evidence>
<dbReference type="PROSITE" id="PS50011">
    <property type="entry name" value="PROTEIN_KINASE_DOM"/>
    <property type="match status" value="1"/>
</dbReference>
<name>A0A9P4NPL9_9PEZI</name>
<organism evidence="2 3">
    <name type="scientific">Tothia fuscella</name>
    <dbReference type="NCBI Taxonomy" id="1048955"/>
    <lineage>
        <taxon>Eukaryota</taxon>
        <taxon>Fungi</taxon>
        <taxon>Dikarya</taxon>
        <taxon>Ascomycota</taxon>
        <taxon>Pezizomycotina</taxon>
        <taxon>Dothideomycetes</taxon>
        <taxon>Pleosporomycetidae</taxon>
        <taxon>Venturiales</taxon>
        <taxon>Cylindrosympodiaceae</taxon>
        <taxon>Tothia</taxon>
    </lineage>
</organism>
<proteinExistence type="predicted"/>
<dbReference type="GO" id="GO:0004674">
    <property type="term" value="F:protein serine/threonine kinase activity"/>
    <property type="evidence" value="ECO:0007669"/>
    <property type="project" value="TreeGrafter"/>
</dbReference>
<dbReference type="PANTHER" id="PTHR24359">
    <property type="entry name" value="SERINE/THREONINE-PROTEIN KINASE SBK1"/>
    <property type="match status" value="1"/>
</dbReference>
<comment type="caution">
    <text evidence="2">The sequence shown here is derived from an EMBL/GenBank/DDBJ whole genome shotgun (WGS) entry which is preliminary data.</text>
</comment>